<keyword evidence="2" id="KW-1185">Reference proteome</keyword>
<accession>A0ABQ1HCB5</accession>
<comment type="caution">
    <text evidence="1">The sequence shown here is derived from an EMBL/GenBank/DDBJ whole genome shotgun (WGS) entry which is preliminary data.</text>
</comment>
<reference evidence="2" key="1">
    <citation type="journal article" date="2019" name="Int. J. Syst. Evol. Microbiol.">
        <title>The Global Catalogue of Microorganisms (GCM) 10K type strain sequencing project: providing services to taxonomists for standard genome sequencing and annotation.</title>
        <authorList>
            <consortium name="The Broad Institute Genomics Platform"/>
            <consortium name="The Broad Institute Genome Sequencing Center for Infectious Disease"/>
            <person name="Wu L."/>
            <person name="Ma J."/>
        </authorList>
    </citation>
    <scope>NUCLEOTIDE SEQUENCE [LARGE SCALE GENOMIC DNA]</scope>
    <source>
        <strain evidence="2">CGMCC 1.15905</strain>
    </source>
</reference>
<evidence type="ECO:0000313" key="1">
    <source>
        <dbReference type="EMBL" id="GGA70705.1"/>
    </source>
</evidence>
<dbReference type="RefSeq" id="WP_188661153.1">
    <property type="nucleotide sequence ID" value="NZ_BMKC01000001.1"/>
</dbReference>
<sequence>MARKLKASDDAAEQGEGLVRMGKARINFLADLEARFDAAAKAGPSASESCRAIAFEAVALCLAAGIPPPAWAADSFVESAEDYFTLKADTLDHAFRTRLRRQREAKRKLLDAYGAFFEVQELERAGIKRYGVKGEESGLEIVAKRRRVSVKTLEANFTRLRRAFENGDAATIQMLRLFTIFKTPRE</sequence>
<dbReference type="EMBL" id="BMKC01000001">
    <property type="protein sequence ID" value="GGA70705.1"/>
    <property type="molecule type" value="Genomic_DNA"/>
</dbReference>
<organism evidence="1 2">
    <name type="scientific">Arenimonas soli</name>
    <dbReference type="NCBI Taxonomy" id="2269504"/>
    <lineage>
        <taxon>Bacteria</taxon>
        <taxon>Pseudomonadati</taxon>
        <taxon>Pseudomonadota</taxon>
        <taxon>Gammaproteobacteria</taxon>
        <taxon>Lysobacterales</taxon>
        <taxon>Lysobacteraceae</taxon>
        <taxon>Arenimonas</taxon>
    </lineage>
</organism>
<protein>
    <submittedName>
        <fullName evidence="1">Uncharacterized protein</fullName>
    </submittedName>
</protein>
<proteinExistence type="predicted"/>
<name>A0ABQ1HCB5_9GAMM</name>
<evidence type="ECO:0000313" key="2">
    <source>
        <dbReference type="Proteomes" id="UP000623419"/>
    </source>
</evidence>
<gene>
    <name evidence="1" type="ORF">GCM10011521_06010</name>
</gene>
<dbReference type="Proteomes" id="UP000623419">
    <property type="component" value="Unassembled WGS sequence"/>
</dbReference>